<evidence type="ECO:0000313" key="5">
    <source>
        <dbReference type="Proteomes" id="UP001162889"/>
    </source>
</evidence>
<accession>A0AA41HAX8</accession>
<feature type="transmembrane region" description="Helical" evidence="1">
    <location>
        <begin position="175"/>
        <end position="192"/>
    </location>
</feature>
<comment type="caution">
    <text evidence="2">The sequence shown here is derived from an EMBL/GenBank/DDBJ whole genome shotgun (WGS) entry which is preliminary data.</text>
</comment>
<feature type="transmembrane region" description="Helical" evidence="1">
    <location>
        <begin position="198"/>
        <end position="224"/>
    </location>
</feature>
<proteinExistence type="predicted"/>
<sequence length="506" mass="55679">MRRLISSSSFYTAALLACLLYLLSAWPAVHNGDVAEYTLTTLAVANHGTPDIRLADLEEGQRRLPWLAYDYSEIDRNLKHQPGIVNLPFAKGSGDKIYAAHFFAFSALAAVPFKLLPLAGMDPFKCYLALNLCCVFILGLSLRRLLQDNLKALCMLGLALTCGIWAYLRWTTPETMAVAALLSALALFSSGAPLRASLLAALGAMQNPSIVFVFGWMPLLRLALDYQPGRPWRAQLGEAVQGARGLACLAGGALLGLTPMLWNQLNFGFPSLIGHIYTRSDFVSLTRLHSLFFDLSQGMIIGLPAVALLLLAWSVRLRGQPAPAAGLLRLLAACALLTLMLALPTLGVVNWNSGAQGVMRYATWIAMPLLFALAMQLRARRRWLAPVLAVLLLQIGVSDVLGRFRYVEFSPLARRVLEHAPQLYNPEPELFAERIKHIDNYFDEPEVYAYRYHERVTKTLYHDGTPAAIVKLCGEGGALSPDNAYVDSTRGWRYINGEVKCVAAPH</sequence>
<feature type="transmembrane region" description="Helical" evidence="1">
    <location>
        <begin position="150"/>
        <end position="168"/>
    </location>
</feature>
<evidence type="ECO:0000313" key="4">
    <source>
        <dbReference type="Proteomes" id="UP001155901"/>
    </source>
</evidence>
<organism evidence="2 4">
    <name type="scientific">Duganella violaceipulchra</name>
    <dbReference type="NCBI Taxonomy" id="2849652"/>
    <lineage>
        <taxon>Bacteria</taxon>
        <taxon>Pseudomonadati</taxon>
        <taxon>Pseudomonadota</taxon>
        <taxon>Betaproteobacteria</taxon>
        <taxon>Burkholderiales</taxon>
        <taxon>Oxalobacteraceae</taxon>
        <taxon>Telluria group</taxon>
        <taxon>Duganella</taxon>
    </lineage>
</organism>
<keyword evidence="1" id="KW-0812">Transmembrane</keyword>
<dbReference type="Proteomes" id="UP001155901">
    <property type="component" value="Unassembled WGS sequence"/>
</dbReference>
<keyword evidence="1" id="KW-1133">Transmembrane helix</keyword>
<feature type="transmembrane region" description="Helical" evidence="1">
    <location>
        <begin position="127"/>
        <end position="144"/>
    </location>
</feature>
<reference evidence="2" key="1">
    <citation type="submission" date="2021-07" db="EMBL/GenBank/DDBJ databases">
        <title>Characterization of violacein-producing bacteria and related species.</title>
        <authorList>
            <person name="Wilson H.S."/>
            <person name="De Leon M.E."/>
        </authorList>
    </citation>
    <scope>NUCLEOTIDE SEQUENCE</scope>
    <source>
        <strain evidence="2">HSC-15S17</strain>
    </source>
</reference>
<keyword evidence="5" id="KW-1185">Reference proteome</keyword>
<feature type="transmembrane region" description="Helical" evidence="1">
    <location>
        <begin position="97"/>
        <end position="115"/>
    </location>
</feature>
<protein>
    <submittedName>
        <fullName evidence="2">Uncharacterized protein</fullName>
    </submittedName>
</protein>
<feature type="transmembrane region" description="Helical" evidence="1">
    <location>
        <begin position="327"/>
        <end position="349"/>
    </location>
</feature>
<dbReference type="EMBL" id="JALJZU010000016">
    <property type="protein sequence ID" value="MCP2012258.1"/>
    <property type="molecule type" value="Genomic_DNA"/>
</dbReference>
<dbReference type="RefSeq" id="WP_217941094.1">
    <property type="nucleotide sequence ID" value="NZ_JAHTGR010000002.1"/>
</dbReference>
<dbReference type="PROSITE" id="PS51257">
    <property type="entry name" value="PROKAR_LIPOPROTEIN"/>
    <property type="match status" value="1"/>
</dbReference>
<name>A0AA41HAX8_9BURK</name>
<dbReference type="Proteomes" id="UP001162889">
    <property type="component" value="Unassembled WGS sequence"/>
</dbReference>
<evidence type="ECO:0000313" key="3">
    <source>
        <dbReference type="EMBL" id="MCP2012258.1"/>
    </source>
</evidence>
<evidence type="ECO:0000256" key="1">
    <source>
        <dbReference type="SAM" id="Phobius"/>
    </source>
</evidence>
<keyword evidence="1" id="KW-0472">Membrane</keyword>
<reference evidence="3" key="2">
    <citation type="submission" date="2022-03" db="EMBL/GenBank/DDBJ databases">
        <title>Genome Encyclopedia of Bacteria and Archaea VI: Functional Genomics of Type Strains.</title>
        <authorList>
            <person name="Whitman W."/>
        </authorList>
    </citation>
    <scope>NUCLEOTIDE SEQUENCE</scope>
    <source>
        <strain evidence="3">HSC-15S17</strain>
    </source>
</reference>
<gene>
    <name evidence="2" type="ORF">KVP70_05700</name>
    <name evidence="3" type="ORF">L1274_006018</name>
</gene>
<feature type="transmembrane region" description="Helical" evidence="1">
    <location>
        <begin position="361"/>
        <end position="377"/>
    </location>
</feature>
<dbReference type="EMBL" id="JAHTGR010000002">
    <property type="protein sequence ID" value="MBV6320423.1"/>
    <property type="molecule type" value="Genomic_DNA"/>
</dbReference>
<dbReference type="AlphaFoldDB" id="A0AA41HAX8"/>
<feature type="transmembrane region" description="Helical" evidence="1">
    <location>
        <begin position="245"/>
        <end position="262"/>
    </location>
</feature>
<feature type="transmembrane region" description="Helical" evidence="1">
    <location>
        <begin position="295"/>
        <end position="315"/>
    </location>
</feature>
<evidence type="ECO:0000313" key="2">
    <source>
        <dbReference type="EMBL" id="MBV6320423.1"/>
    </source>
</evidence>